<gene>
    <name evidence="1" type="ordered locus">Shal_4046</name>
</gene>
<dbReference type="STRING" id="458817.Shal_4046"/>
<proteinExistence type="predicted"/>
<organism evidence="1 2">
    <name type="scientific">Shewanella halifaxensis (strain HAW-EB4)</name>
    <dbReference type="NCBI Taxonomy" id="458817"/>
    <lineage>
        <taxon>Bacteria</taxon>
        <taxon>Pseudomonadati</taxon>
        <taxon>Pseudomonadota</taxon>
        <taxon>Gammaproteobacteria</taxon>
        <taxon>Alteromonadales</taxon>
        <taxon>Shewanellaceae</taxon>
        <taxon>Shewanella</taxon>
    </lineage>
</organism>
<name>B0TKK0_SHEHH</name>
<keyword evidence="2" id="KW-1185">Reference proteome</keyword>
<dbReference type="Pfam" id="PF20043">
    <property type="entry name" value="DUF6445"/>
    <property type="match status" value="1"/>
</dbReference>
<protein>
    <recommendedName>
        <fullName evidence="3">Prolyl 4-hydroxylase alpha subunit Fe(2+) 2OG dioxygenase domain-containing protein</fullName>
    </recommendedName>
</protein>
<dbReference type="EMBL" id="CP000931">
    <property type="protein sequence ID" value="ABZ78586.1"/>
    <property type="molecule type" value="Genomic_DNA"/>
</dbReference>
<dbReference type="AlphaFoldDB" id="B0TKK0"/>
<dbReference type="KEGG" id="shl:Shal_4046"/>
<evidence type="ECO:0000313" key="1">
    <source>
        <dbReference type="EMBL" id="ABZ78586.1"/>
    </source>
</evidence>
<dbReference type="Proteomes" id="UP000001317">
    <property type="component" value="Chromosome"/>
</dbReference>
<evidence type="ECO:0000313" key="2">
    <source>
        <dbReference type="Proteomes" id="UP000001317"/>
    </source>
</evidence>
<evidence type="ECO:0008006" key="3">
    <source>
        <dbReference type="Google" id="ProtNLM"/>
    </source>
</evidence>
<dbReference type="OrthoDB" id="4048724at2"/>
<dbReference type="HOGENOM" id="CLU_1239135_0_0_6"/>
<dbReference type="RefSeq" id="WP_012279103.1">
    <property type="nucleotide sequence ID" value="NC_010334.1"/>
</dbReference>
<dbReference type="eggNOG" id="ENOG502ZXHF">
    <property type="taxonomic scope" value="Bacteria"/>
</dbReference>
<sequence>MHEKYSSNLTLPEVPFNSPTLPYEKPEENVNYWIVDNLFTEKQATDIANRCYTKTKWKLGKPYSDELWPGMRSKNALKKKELELVEDWIKQKTGKNKIWVAESKEVIVDTNTAILVGSEEGAPRPHVDSRKLCRFGAVLYLNKQPSPNSGTSFYRLKYSNGAAGGNIVKNPYLNLVDALNTNSLPPSSWYEDLSIENKFNRLILFKGNIAHSASGYFGKEKREKRLAVTFFYMSDD</sequence>
<dbReference type="Gene3D" id="2.60.120.620">
    <property type="entry name" value="q2cbj1_9rhob like domain"/>
    <property type="match status" value="1"/>
</dbReference>
<dbReference type="InterPro" id="IPR045617">
    <property type="entry name" value="DUF6445"/>
</dbReference>
<reference evidence="1" key="1">
    <citation type="submission" date="2008-01" db="EMBL/GenBank/DDBJ databases">
        <title>Complete sequence of Shewanella halifaxensis HAW-EB4.</title>
        <authorList>
            <consortium name="US DOE Joint Genome Institute"/>
            <person name="Copeland A."/>
            <person name="Lucas S."/>
            <person name="Lapidus A."/>
            <person name="Glavina del Rio T."/>
            <person name="Dalin E."/>
            <person name="Tice H."/>
            <person name="Bruce D."/>
            <person name="Goodwin L."/>
            <person name="Pitluck S."/>
            <person name="Sims D."/>
            <person name="Brettin T."/>
            <person name="Detter J.C."/>
            <person name="Han C."/>
            <person name="Kuske C.R."/>
            <person name="Schmutz J."/>
            <person name="Larimer F."/>
            <person name="Land M."/>
            <person name="Hauser L."/>
            <person name="Kyrpides N."/>
            <person name="Kim E."/>
            <person name="Zhao J.-S."/>
            <person name="Richardson P."/>
        </authorList>
    </citation>
    <scope>NUCLEOTIDE SEQUENCE [LARGE SCALE GENOMIC DNA]</scope>
    <source>
        <strain evidence="1">HAW-EB4</strain>
    </source>
</reference>
<accession>B0TKK0</accession>